<gene>
    <name evidence="3" type="ORF">ABWK59_18340</name>
</gene>
<feature type="region of interest" description="Disordered" evidence="1">
    <location>
        <begin position="1"/>
        <end position="67"/>
    </location>
</feature>
<dbReference type="KEGG" id="kcm:ABWK59_18340"/>
<organism evidence="3">
    <name type="scientific">Kitasatospora camelliae</name>
    <dbReference type="NCBI Taxonomy" id="3156397"/>
    <lineage>
        <taxon>Bacteria</taxon>
        <taxon>Bacillati</taxon>
        <taxon>Actinomycetota</taxon>
        <taxon>Actinomycetes</taxon>
        <taxon>Kitasatosporales</taxon>
        <taxon>Streptomycetaceae</taxon>
        <taxon>Kitasatospora</taxon>
    </lineage>
</organism>
<name>A0AAU8JY68_9ACTN</name>
<accession>A0AAU8JY68</accession>
<protein>
    <submittedName>
        <fullName evidence="3">Uncharacterized protein</fullName>
    </submittedName>
</protein>
<feature type="compositionally biased region" description="Acidic residues" evidence="1">
    <location>
        <begin position="1"/>
        <end position="12"/>
    </location>
</feature>
<keyword evidence="2" id="KW-0812">Transmembrane</keyword>
<proteinExistence type="predicted"/>
<keyword evidence="2" id="KW-1133">Transmembrane helix</keyword>
<feature type="compositionally biased region" description="Low complexity" evidence="1">
    <location>
        <begin position="29"/>
        <end position="52"/>
    </location>
</feature>
<dbReference type="EMBL" id="CP159872">
    <property type="protein sequence ID" value="XCM80734.1"/>
    <property type="molecule type" value="Genomic_DNA"/>
</dbReference>
<evidence type="ECO:0000256" key="2">
    <source>
        <dbReference type="SAM" id="Phobius"/>
    </source>
</evidence>
<dbReference type="RefSeq" id="WP_354641669.1">
    <property type="nucleotide sequence ID" value="NZ_CP159872.1"/>
</dbReference>
<feature type="compositionally biased region" description="Pro residues" evidence="1">
    <location>
        <begin position="13"/>
        <end position="28"/>
    </location>
</feature>
<evidence type="ECO:0000313" key="3">
    <source>
        <dbReference type="EMBL" id="XCM80734.1"/>
    </source>
</evidence>
<feature type="transmembrane region" description="Helical" evidence="2">
    <location>
        <begin position="76"/>
        <end position="96"/>
    </location>
</feature>
<dbReference type="AlphaFoldDB" id="A0AAU8JY68"/>
<keyword evidence="2" id="KW-0472">Membrane</keyword>
<evidence type="ECO:0000256" key="1">
    <source>
        <dbReference type="SAM" id="MobiDB-lite"/>
    </source>
</evidence>
<reference evidence="3" key="1">
    <citation type="submission" date="2024-06" db="EMBL/GenBank/DDBJ databases">
        <title>The genome sequences of Kitasatospora sp. strain HUAS MG31.</title>
        <authorList>
            <person name="Mo P."/>
        </authorList>
    </citation>
    <scope>NUCLEOTIDE SEQUENCE</scope>
    <source>
        <strain evidence="3">HUAS MG31</strain>
    </source>
</reference>
<sequence>MSTETVEPDAPEPADPPRPAVPPQPTAAPAPAAEPTTDPTAEAAAVEPAPAEDGTAEQPAEDTAAPAAKRSLSTRALLLAALLIGPVAGAAVGYAVQAARPATPLPPLKPVQLAYPAERIDAQALADAAPKPLNIDGDLRDLLLKRPDGTKEWADNAGSGGWMDAAEMAESVGRSDQEFQELLRSGFRRAAVTSWREGETEYRIRLIQYFPDDAGEAVSGARQDSTGGAGVSKVPGNAEGTVKVLDKPRHYADSTKEYYYGEALARKGTVIMDVEVYSPGAVDRAKLEDLAKRQWERLA</sequence>